<reference evidence="1 2" key="1">
    <citation type="submission" date="2020-08" db="EMBL/GenBank/DDBJ databases">
        <title>Genomic Encyclopedia of Archaeal and Bacterial Type Strains, Phase II (KMG-II): from individual species to whole genera.</title>
        <authorList>
            <person name="Goeker M."/>
        </authorList>
    </citation>
    <scope>NUCLEOTIDE SEQUENCE [LARGE SCALE GENOMIC DNA]</scope>
    <source>
        <strain evidence="1 2">5AG</strain>
    </source>
</reference>
<sequence length="37" mass="4027">MKRLVIVAWYPVIVAVVIPSGCTPHGAYSSSLIRRSV</sequence>
<accession>A0A7W5P971</accession>
<dbReference type="EMBL" id="JACHZF010000001">
    <property type="protein sequence ID" value="MBB3329333.1"/>
    <property type="molecule type" value="Genomic_DNA"/>
</dbReference>
<evidence type="ECO:0000313" key="1">
    <source>
        <dbReference type="EMBL" id="MBB3329333.1"/>
    </source>
</evidence>
<keyword evidence="2" id="KW-1185">Reference proteome</keyword>
<comment type="caution">
    <text evidence="1">The sequence shown here is derived from an EMBL/GenBank/DDBJ whole genome shotgun (WGS) entry which is preliminary data.</text>
</comment>
<proteinExistence type="predicted"/>
<gene>
    <name evidence="1" type="ORF">BDK63_000169</name>
</gene>
<dbReference type="AlphaFoldDB" id="A0A7W5P971"/>
<protein>
    <submittedName>
        <fullName evidence="1">Uncharacterized protein</fullName>
    </submittedName>
</protein>
<organism evidence="1 2">
    <name type="scientific">Halomonas campaniensis</name>
    <dbReference type="NCBI Taxonomy" id="213554"/>
    <lineage>
        <taxon>Bacteria</taxon>
        <taxon>Pseudomonadati</taxon>
        <taxon>Pseudomonadota</taxon>
        <taxon>Gammaproteobacteria</taxon>
        <taxon>Oceanospirillales</taxon>
        <taxon>Halomonadaceae</taxon>
        <taxon>Halomonas</taxon>
    </lineage>
</organism>
<name>A0A7W5P971_9GAMM</name>
<dbReference type="Proteomes" id="UP000553442">
    <property type="component" value="Unassembled WGS sequence"/>
</dbReference>
<evidence type="ECO:0000313" key="2">
    <source>
        <dbReference type="Proteomes" id="UP000553442"/>
    </source>
</evidence>